<sequence>MPVRRYTDADRIAARRRQLRRRLAAAGVLLLALWLIFLDSHSLYRRLRWTYEAARLRAQNEALRQEIATLEEQLRQGISDEMIERIAREQYGMRRPGETVYRVED</sequence>
<dbReference type="Pfam" id="PF04977">
    <property type="entry name" value="DivIC"/>
    <property type="match status" value="1"/>
</dbReference>
<gene>
    <name evidence="3" type="ORF">ENO59_07550</name>
</gene>
<feature type="coiled-coil region" evidence="1">
    <location>
        <begin position="53"/>
        <end position="80"/>
    </location>
</feature>
<keyword evidence="2" id="KW-0472">Membrane</keyword>
<accession>A0A7V2B130</accession>
<organism evidence="3">
    <name type="scientific">Rhodothermus marinus</name>
    <name type="common">Rhodothermus obamensis</name>
    <dbReference type="NCBI Taxonomy" id="29549"/>
    <lineage>
        <taxon>Bacteria</taxon>
        <taxon>Pseudomonadati</taxon>
        <taxon>Rhodothermota</taxon>
        <taxon>Rhodothermia</taxon>
        <taxon>Rhodothermales</taxon>
        <taxon>Rhodothermaceae</taxon>
        <taxon>Rhodothermus</taxon>
    </lineage>
</organism>
<evidence type="ECO:0000256" key="2">
    <source>
        <dbReference type="SAM" id="Phobius"/>
    </source>
</evidence>
<keyword evidence="1" id="KW-0175">Coiled coil</keyword>
<evidence type="ECO:0000313" key="3">
    <source>
        <dbReference type="EMBL" id="HER96357.1"/>
    </source>
</evidence>
<reference evidence="3" key="1">
    <citation type="journal article" date="2020" name="mSystems">
        <title>Genome- and Community-Level Interaction Insights into Carbon Utilization and Element Cycling Functions of Hydrothermarchaeota in Hydrothermal Sediment.</title>
        <authorList>
            <person name="Zhou Z."/>
            <person name="Liu Y."/>
            <person name="Xu W."/>
            <person name="Pan J."/>
            <person name="Luo Z.H."/>
            <person name="Li M."/>
        </authorList>
    </citation>
    <scope>NUCLEOTIDE SEQUENCE [LARGE SCALE GENOMIC DNA]</scope>
    <source>
        <strain evidence="3">SpSt-143</strain>
    </source>
</reference>
<dbReference type="EMBL" id="DSGB01000005">
    <property type="protein sequence ID" value="HER96357.1"/>
    <property type="molecule type" value="Genomic_DNA"/>
</dbReference>
<feature type="transmembrane region" description="Helical" evidence="2">
    <location>
        <begin position="21"/>
        <end position="38"/>
    </location>
</feature>
<evidence type="ECO:0000256" key="1">
    <source>
        <dbReference type="SAM" id="Coils"/>
    </source>
</evidence>
<keyword evidence="2" id="KW-0812">Transmembrane</keyword>
<proteinExistence type="predicted"/>
<dbReference type="AlphaFoldDB" id="A0A7V2B130"/>
<dbReference type="InterPro" id="IPR007060">
    <property type="entry name" value="FtsL/DivIC"/>
</dbReference>
<protein>
    <submittedName>
        <fullName evidence="3">Septum formation initiator family protein</fullName>
    </submittedName>
</protein>
<comment type="caution">
    <text evidence="3">The sequence shown here is derived from an EMBL/GenBank/DDBJ whole genome shotgun (WGS) entry which is preliminary data.</text>
</comment>
<name>A0A7V2B130_RHOMR</name>
<keyword evidence="2" id="KW-1133">Transmembrane helix</keyword>